<evidence type="ECO:0000256" key="9">
    <source>
        <dbReference type="SAM" id="MobiDB-lite"/>
    </source>
</evidence>
<dbReference type="InterPro" id="IPR019821">
    <property type="entry name" value="Kinesin_motor_CS"/>
</dbReference>
<dbReference type="OrthoDB" id="3176171at2759"/>
<feature type="region of interest" description="Disordered" evidence="9">
    <location>
        <begin position="574"/>
        <end position="605"/>
    </location>
</feature>
<organism evidence="11 12">
    <name type="scientific">Paramecium tetraurelia</name>
    <dbReference type="NCBI Taxonomy" id="5888"/>
    <lineage>
        <taxon>Eukaryota</taxon>
        <taxon>Sar</taxon>
        <taxon>Alveolata</taxon>
        <taxon>Ciliophora</taxon>
        <taxon>Intramacronucleata</taxon>
        <taxon>Oligohymenophorea</taxon>
        <taxon>Peniculida</taxon>
        <taxon>Parameciidae</taxon>
        <taxon>Paramecium</taxon>
    </lineage>
</organism>
<evidence type="ECO:0000256" key="4">
    <source>
        <dbReference type="ARBA" id="ARBA00023054"/>
    </source>
</evidence>
<dbReference type="InterPro" id="IPR001752">
    <property type="entry name" value="Kinesin_motor_dom"/>
</dbReference>
<evidence type="ECO:0000256" key="5">
    <source>
        <dbReference type="ARBA" id="ARBA00023175"/>
    </source>
</evidence>
<dbReference type="FunFam" id="3.40.850.10:FF:000096">
    <property type="entry name" value="Kinesin-like protein"/>
    <property type="match status" value="1"/>
</dbReference>
<dbReference type="GeneID" id="5043449"/>
<dbReference type="PROSITE" id="PS00411">
    <property type="entry name" value="KINESIN_MOTOR_1"/>
    <property type="match status" value="1"/>
</dbReference>
<feature type="region of interest" description="Disordered" evidence="9">
    <location>
        <begin position="685"/>
        <end position="705"/>
    </location>
</feature>
<dbReference type="Pfam" id="PF00225">
    <property type="entry name" value="Kinesin"/>
    <property type="match status" value="1"/>
</dbReference>
<evidence type="ECO:0000313" key="11">
    <source>
        <dbReference type="EMBL" id="CAK90267.1"/>
    </source>
</evidence>
<dbReference type="GO" id="GO:0005737">
    <property type="term" value="C:cytoplasm"/>
    <property type="evidence" value="ECO:0000318"/>
    <property type="project" value="GO_Central"/>
</dbReference>
<dbReference type="GO" id="GO:0005874">
    <property type="term" value="C:microtubule"/>
    <property type="evidence" value="ECO:0000318"/>
    <property type="project" value="GO_Central"/>
</dbReference>
<feature type="domain" description="Kinesin motor" evidence="10">
    <location>
        <begin position="21"/>
        <end position="360"/>
    </location>
</feature>
<dbReference type="PROSITE" id="PS50067">
    <property type="entry name" value="KINESIN_MOTOR_2"/>
    <property type="match status" value="1"/>
</dbReference>
<gene>
    <name evidence="11" type="ORF">GSPATT00023442001</name>
</gene>
<evidence type="ECO:0000256" key="7">
    <source>
        <dbReference type="RuleBase" id="RU000394"/>
    </source>
</evidence>
<dbReference type="Proteomes" id="UP000000600">
    <property type="component" value="Unassembled WGS sequence"/>
</dbReference>
<keyword evidence="3 6" id="KW-0067">ATP-binding</keyword>
<keyword evidence="2 6" id="KW-0547">Nucleotide-binding</keyword>
<dbReference type="Gene3D" id="3.40.850.10">
    <property type="entry name" value="Kinesin motor domain"/>
    <property type="match status" value="1"/>
</dbReference>
<dbReference type="eggNOG" id="KOG0242">
    <property type="taxonomic scope" value="Eukaryota"/>
</dbReference>
<evidence type="ECO:0000259" key="10">
    <source>
        <dbReference type="PROSITE" id="PS50067"/>
    </source>
</evidence>
<keyword evidence="4 8" id="KW-0175">Coiled coil</keyword>
<keyword evidence="5 6" id="KW-0505">Motor protein</keyword>
<dbReference type="GO" id="GO:0007018">
    <property type="term" value="P:microtubule-based movement"/>
    <property type="evidence" value="ECO:0000318"/>
    <property type="project" value="GO_Central"/>
</dbReference>
<comment type="similarity">
    <text evidence="6 7">Belongs to the TRAFAC class myosin-kinesin ATPase superfamily. Kinesin family.</text>
</comment>
<dbReference type="GO" id="GO:0003777">
    <property type="term" value="F:microtubule motor activity"/>
    <property type="evidence" value="ECO:0000318"/>
    <property type="project" value="GO_Central"/>
</dbReference>
<dbReference type="AlphaFoldDB" id="A0E4Q0"/>
<dbReference type="PRINTS" id="PR00380">
    <property type="entry name" value="KINESINHEAVY"/>
</dbReference>
<dbReference type="InterPro" id="IPR027417">
    <property type="entry name" value="P-loop_NTPase"/>
</dbReference>
<protein>
    <recommendedName>
        <fullName evidence="7">Kinesin-like protein</fullName>
    </recommendedName>
</protein>
<evidence type="ECO:0000313" key="12">
    <source>
        <dbReference type="Proteomes" id="UP000000600"/>
    </source>
</evidence>
<evidence type="ECO:0000256" key="6">
    <source>
        <dbReference type="PROSITE-ProRule" id="PRU00283"/>
    </source>
</evidence>
<dbReference type="HOGENOM" id="CLU_351783_0_0_1"/>
<dbReference type="GO" id="GO:0016887">
    <property type="term" value="F:ATP hydrolysis activity"/>
    <property type="evidence" value="ECO:0000318"/>
    <property type="project" value="GO_Central"/>
</dbReference>
<feature type="compositionally biased region" description="Low complexity" evidence="9">
    <location>
        <begin position="574"/>
        <end position="585"/>
    </location>
</feature>
<evidence type="ECO:0000256" key="2">
    <source>
        <dbReference type="ARBA" id="ARBA00022741"/>
    </source>
</evidence>
<sequence length="817" mass="93841">MHQFENETNKFLEELKNGSSNILVAIRVRPLNLKERGVSEFETIRILDGKMIVLMDPESEREDELLRKNRLKETNFAFDFVFDQWAPQQKIYENTTEFLLEGVLEGFNTTVFCYGATGSGKTFTMIGTQQDVGLMPRALQSLFNFSQSDRFKDTQFKVSYVEIYNENIRDLLTSEDKNLEIREDKNNGIQIAGVIEIEVKTVTEVLSLLKVGNRNRSKEATDANKESSRSHAILQVQVECKDKASGLQEQIIQSKFSLVDLAGSERAANTNNRGQRMIEGANINKSLLVLGNCIQSLSEANEKGIKNPFIPFRNSKLTRLLKDSLGGNCRTVMISNVTPAVSSFEETYNTLVYANRAKNIKTVANRNVLVAQNHISNYALLIQNLRQENEELKQLIQQQQLNSITPQTRLPSLNQKTIPVPPIMTLKQQVNDLESMINQNISDIIEAKNNLYEIEQQQNHFQQNIGFLQYQKGRSLDKFDQIKIMEKIDNAKTQKAILKQSEDDMKQQLLEYDIKKVDIQKQIQQIPDLSQKTYLQGILKQGELKIENVELQIYEKRRRYQESIQDEQVRQLRTQIHQQQQTKHVQSAKSKSSQQNGPKKGNSQLQFIVPSLPGVDSPYYLITGGQTYAIQSKHQKKKSHLKLPPVLQMTQLQKSPKTQNTSLNSKNINLIGNPLKYRMAQRYTTRLNRPPSYRPPSSSRKSAIGKYVNRSLDLESGRESVNKSSGDLQNSVSLRKLKQLHQEYQQQRFERVMSGKKNQKSMPYFGNKILLPGMVHKSPYVKNFQNNQEPIEVKKERLKMLNINLKAQYGDKFSLQN</sequence>
<evidence type="ECO:0000256" key="1">
    <source>
        <dbReference type="ARBA" id="ARBA00022701"/>
    </source>
</evidence>
<feature type="coiled-coil region" evidence="8">
    <location>
        <begin position="375"/>
        <end position="402"/>
    </location>
</feature>
<feature type="compositionally biased region" description="Polar residues" evidence="9">
    <location>
        <begin position="587"/>
        <end position="605"/>
    </location>
</feature>
<dbReference type="InterPro" id="IPR027640">
    <property type="entry name" value="Kinesin-like_fam"/>
</dbReference>
<dbReference type="KEGG" id="ptm:GSPATT00023442001"/>
<dbReference type="OMA" id="NLYEMEQ"/>
<evidence type="ECO:0000256" key="8">
    <source>
        <dbReference type="SAM" id="Coils"/>
    </source>
</evidence>
<keyword evidence="1 7" id="KW-0493">Microtubule</keyword>
<dbReference type="InParanoid" id="A0E4Q0"/>
<dbReference type="PANTHER" id="PTHR47968:SF13">
    <property type="entry name" value="KINESIN-LIKE PROTEIN KIF19 ISOFORM X1"/>
    <property type="match status" value="1"/>
</dbReference>
<feature type="compositionally biased region" description="Low complexity" evidence="9">
    <location>
        <begin position="689"/>
        <end position="700"/>
    </location>
</feature>
<name>A0E4Q0_PARTE</name>
<dbReference type="SUPFAM" id="SSF52540">
    <property type="entry name" value="P-loop containing nucleoside triphosphate hydrolases"/>
    <property type="match status" value="1"/>
</dbReference>
<proteinExistence type="inferred from homology"/>
<dbReference type="GO" id="GO:0008017">
    <property type="term" value="F:microtubule binding"/>
    <property type="evidence" value="ECO:0000318"/>
    <property type="project" value="GO_Central"/>
</dbReference>
<dbReference type="PANTHER" id="PTHR47968">
    <property type="entry name" value="CENTROMERE PROTEIN E"/>
    <property type="match status" value="1"/>
</dbReference>
<keyword evidence="12" id="KW-1185">Reference proteome</keyword>
<dbReference type="InterPro" id="IPR036961">
    <property type="entry name" value="Kinesin_motor_dom_sf"/>
</dbReference>
<dbReference type="RefSeq" id="XP_001457664.1">
    <property type="nucleotide sequence ID" value="XM_001457627.1"/>
</dbReference>
<reference evidence="11 12" key="1">
    <citation type="journal article" date="2006" name="Nature">
        <title>Global trends of whole-genome duplications revealed by the ciliate Paramecium tetraurelia.</title>
        <authorList>
            <consortium name="Genoscope"/>
            <person name="Aury J.-M."/>
            <person name="Jaillon O."/>
            <person name="Duret L."/>
            <person name="Noel B."/>
            <person name="Jubin C."/>
            <person name="Porcel B.M."/>
            <person name="Segurens B."/>
            <person name="Daubin V."/>
            <person name="Anthouard V."/>
            <person name="Aiach N."/>
            <person name="Arnaiz O."/>
            <person name="Billaut A."/>
            <person name="Beisson J."/>
            <person name="Blanc I."/>
            <person name="Bouhouche K."/>
            <person name="Camara F."/>
            <person name="Duharcourt S."/>
            <person name="Guigo R."/>
            <person name="Gogendeau D."/>
            <person name="Katinka M."/>
            <person name="Keller A.-M."/>
            <person name="Kissmehl R."/>
            <person name="Klotz C."/>
            <person name="Koll F."/>
            <person name="Le Moue A."/>
            <person name="Lepere C."/>
            <person name="Malinsky S."/>
            <person name="Nowacki M."/>
            <person name="Nowak J.K."/>
            <person name="Plattner H."/>
            <person name="Poulain J."/>
            <person name="Ruiz F."/>
            <person name="Serrano V."/>
            <person name="Zagulski M."/>
            <person name="Dessen P."/>
            <person name="Betermier M."/>
            <person name="Weissenbach J."/>
            <person name="Scarpelli C."/>
            <person name="Schachter V."/>
            <person name="Sperling L."/>
            <person name="Meyer E."/>
            <person name="Cohen J."/>
            <person name="Wincker P."/>
        </authorList>
    </citation>
    <scope>NUCLEOTIDE SEQUENCE [LARGE SCALE GENOMIC DNA]</scope>
    <source>
        <strain evidence="11 12">Stock d4-2</strain>
    </source>
</reference>
<dbReference type="STRING" id="5888.A0E4Q0"/>
<evidence type="ECO:0000256" key="3">
    <source>
        <dbReference type="ARBA" id="ARBA00022840"/>
    </source>
</evidence>
<dbReference type="SMART" id="SM00129">
    <property type="entry name" value="KISc"/>
    <property type="match status" value="1"/>
</dbReference>
<accession>A0E4Q0</accession>
<dbReference type="GO" id="GO:0005871">
    <property type="term" value="C:kinesin complex"/>
    <property type="evidence" value="ECO:0000318"/>
    <property type="project" value="GO_Central"/>
</dbReference>
<dbReference type="GO" id="GO:0005524">
    <property type="term" value="F:ATP binding"/>
    <property type="evidence" value="ECO:0007669"/>
    <property type="project" value="UniProtKB-UniRule"/>
</dbReference>
<feature type="binding site" evidence="6">
    <location>
        <begin position="115"/>
        <end position="122"/>
    </location>
    <ligand>
        <name>ATP</name>
        <dbReference type="ChEBI" id="CHEBI:30616"/>
    </ligand>
</feature>
<dbReference type="EMBL" id="CT868658">
    <property type="protein sequence ID" value="CAK90267.1"/>
    <property type="molecule type" value="Genomic_DNA"/>
</dbReference>